<name>A0A7J0GTX6_9ERIC</name>
<protein>
    <submittedName>
        <fullName evidence="1">Uncharacterized protein</fullName>
    </submittedName>
</protein>
<comment type="caution">
    <text evidence="1">The sequence shown here is derived from an EMBL/GenBank/DDBJ whole genome shotgun (WGS) entry which is preliminary data.</text>
</comment>
<evidence type="ECO:0000313" key="2">
    <source>
        <dbReference type="Proteomes" id="UP000585474"/>
    </source>
</evidence>
<sequence length="151" mass="16692">MQSTADPDANMPLEVVHSLKLSHVERKGLPNELPHVCSLQQEKTSLQRLQLFKSCSSFEESSFYGETKSSTVDLPVGMQEGTATERYIEDEGSNLVGVKGSIQVGQQWSIVKLKNATITGKNFAVPDLDQFEDVFSTSIDFIIPHAFNVQS</sequence>
<evidence type="ECO:0000313" key="1">
    <source>
        <dbReference type="EMBL" id="GFZ14242.1"/>
    </source>
</evidence>
<dbReference type="Proteomes" id="UP000585474">
    <property type="component" value="Unassembled WGS sequence"/>
</dbReference>
<organism evidence="1 2">
    <name type="scientific">Actinidia rufa</name>
    <dbReference type="NCBI Taxonomy" id="165716"/>
    <lineage>
        <taxon>Eukaryota</taxon>
        <taxon>Viridiplantae</taxon>
        <taxon>Streptophyta</taxon>
        <taxon>Embryophyta</taxon>
        <taxon>Tracheophyta</taxon>
        <taxon>Spermatophyta</taxon>
        <taxon>Magnoliopsida</taxon>
        <taxon>eudicotyledons</taxon>
        <taxon>Gunneridae</taxon>
        <taxon>Pentapetalae</taxon>
        <taxon>asterids</taxon>
        <taxon>Ericales</taxon>
        <taxon>Actinidiaceae</taxon>
        <taxon>Actinidia</taxon>
    </lineage>
</organism>
<gene>
    <name evidence="1" type="ORF">Acr_24g0004320</name>
</gene>
<keyword evidence="2" id="KW-1185">Reference proteome</keyword>
<proteinExistence type="predicted"/>
<dbReference type="AlphaFoldDB" id="A0A7J0GTX6"/>
<dbReference type="EMBL" id="BJWL01000024">
    <property type="protein sequence ID" value="GFZ14242.1"/>
    <property type="molecule type" value="Genomic_DNA"/>
</dbReference>
<accession>A0A7J0GTX6</accession>
<reference evidence="1 2" key="1">
    <citation type="submission" date="2019-07" db="EMBL/GenBank/DDBJ databases">
        <title>De Novo Assembly of kiwifruit Actinidia rufa.</title>
        <authorList>
            <person name="Sugita-Konishi S."/>
            <person name="Sato K."/>
            <person name="Mori E."/>
            <person name="Abe Y."/>
            <person name="Kisaki G."/>
            <person name="Hamano K."/>
            <person name="Suezawa K."/>
            <person name="Otani M."/>
            <person name="Fukuda T."/>
            <person name="Manabe T."/>
            <person name="Gomi K."/>
            <person name="Tabuchi M."/>
            <person name="Akimitsu K."/>
            <person name="Kataoka I."/>
        </authorList>
    </citation>
    <scope>NUCLEOTIDE SEQUENCE [LARGE SCALE GENOMIC DNA]</scope>
    <source>
        <strain evidence="2">cv. Fuchu</strain>
    </source>
</reference>